<evidence type="ECO:0000313" key="2">
    <source>
        <dbReference type="Proteomes" id="UP000526125"/>
    </source>
</evidence>
<accession>A0A7Y6BSF4</accession>
<comment type="caution">
    <text evidence="1">The sequence shown here is derived from an EMBL/GenBank/DDBJ whole genome shotgun (WGS) entry which is preliminary data.</text>
</comment>
<proteinExistence type="predicted"/>
<protein>
    <submittedName>
        <fullName evidence="1">Uncharacterized protein</fullName>
    </submittedName>
</protein>
<dbReference type="EMBL" id="JABMCB010000119">
    <property type="protein sequence ID" value="NUU73941.1"/>
    <property type="molecule type" value="Genomic_DNA"/>
</dbReference>
<gene>
    <name evidence="1" type="ORF">HP552_01425</name>
</gene>
<name>A0A7Y6BSF4_9BACL</name>
<sequence>MRSLSQINLLSKGLNELADEKRGIHSYLLGKFEKYSRCYLDIRLPHYEILRAKSFLDDVMELTDHSIMITIEDLVGTLYDQFLNQVRHAAKISTLGTKVLKKKEELEGNSNKIVTSFEQINPNHWALVEKKVPAKVKRKIIRIEMHRKYIERGEIFLYDMTKIMPEFQLTLEELISLLLLDFVHEVEKGNSKKIMDQIIKST</sequence>
<reference evidence="1 2" key="1">
    <citation type="submission" date="2020-05" db="EMBL/GenBank/DDBJ databases">
        <title>Genome Sequencing of Type Strains.</title>
        <authorList>
            <person name="Lemaire J.F."/>
            <person name="Inderbitzin P."/>
            <person name="Gregorio O.A."/>
            <person name="Collins S.B."/>
            <person name="Wespe N."/>
            <person name="Knight-Connoni V."/>
        </authorList>
    </citation>
    <scope>NUCLEOTIDE SEQUENCE [LARGE SCALE GENOMIC DNA]</scope>
    <source>
        <strain evidence="1 2">LMG 21957</strain>
    </source>
</reference>
<evidence type="ECO:0000313" key="1">
    <source>
        <dbReference type="EMBL" id="NUU73941.1"/>
    </source>
</evidence>
<dbReference type="AlphaFoldDB" id="A0A7Y6BSF4"/>
<keyword evidence="2" id="KW-1185">Reference proteome</keyword>
<dbReference type="RefSeq" id="WP_175393931.1">
    <property type="nucleotide sequence ID" value="NZ_JABMCB010000119.1"/>
</dbReference>
<dbReference type="Proteomes" id="UP000526125">
    <property type="component" value="Unassembled WGS sequence"/>
</dbReference>
<organism evidence="1 2">
    <name type="scientific">Paenibacillus xylanilyticus</name>
    <dbReference type="NCBI Taxonomy" id="248903"/>
    <lineage>
        <taxon>Bacteria</taxon>
        <taxon>Bacillati</taxon>
        <taxon>Bacillota</taxon>
        <taxon>Bacilli</taxon>
        <taxon>Bacillales</taxon>
        <taxon>Paenibacillaceae</taxon>
        <taxon>Paenibacillus</taxon>
    </lineage>
</organism>